<sequence length="97" mass="11157">MIIVHDIFVCKPGNASKLAKLFKESMVGNKELVKIMTDMTGQYNRVIMVSQFEDLAAYENSWKAYMNPTPEMKAAMAKMEGYTDMYLTGAREIYKVW</sequence>
<feature type="domain" description="NIPSNAP" evidence="1">
    <location>
        <begin position="8"/>
        <end position="67"/>
    </location>
</feature>
<dbReference type="InterPro" id="IPR011008">
    <property type="entry name" value="Dimeric_a/b-barrel"/>
</dbReference>
<evidence type="ECO:0000259" key="1">
    <source>
        <dbReference type="Pfam" id="PF07978"/>
    </source>
</evidence>
<accession>A0A1F5PM53</accession>
<dbReference type="Pfam" id="PF07978">
    <property type="entry name" value="NIPSNAP"/>
    <property type="match status" value="1"/>
</dbReference>
<proteinExistence type="predicted"/>
<gene>
    <name evidence="2" type="ORF">A3E29_01385</name>
</gene>
<dbReference type="Proteomes" id="UP000177682">
    <property type="component" value="Unassembled WGS sequence"/>
</dbReference>
<dbReference type="InterPro" id="IPR012577">
    <property type="entry name" value="NIPSNAP"/>
</dbReference>
<dbReference type="SUPFAM" id="SSF54909">
    <property type="entry name" value="Dimeric alpha+beta barrel"/>
    <property type="match status" value="1"/>
</dbReference>
<dbReference type="Gene3D" id="3.30.70.100">
    <property type="match status" value="1"/>
</dbReference>
<organism evidence="2 3">
    <name type="scientific">Candidatus Doudnabacteria bacterium RIFCSPHIGHO2_12_FULL_48_16</name>
    <dbReference type="NCBI Taxonomy" id="1817838"/>
    <lineage>
        <taxon>Bacteria</taxon>
        <taxon>Candidatus Doudnaibacteriota</taxon>
    </lineage>
</organism>
<name>A0A1F5PM53_9BACT</name>
<reference evidence="2 3" key="1">
    <citation type="journal article" date="2016" name="Nat. Commun.">
        <title>Thousands of microbial genomes shed light on interconnected biogeochemical processes in an aquifer system.</title>
        <authorList>
            <person name="Anantharaman K."/>
            <person name="Brown C.T."/>
            <person name="Hug L.A."/>
            <person name="Sharon I."/>
            <person name="Castelle C.J."/>
            <person name="Probst A.J."/>
            <person name="Thomas B.C."/>
            <person name="Singh A."/>
            <person name="Wilkins M.J."/>
            <person name="Karaoz U."/>
            <person name="Brodie E.L."/>
            <person name="Williams K.H."/>
            <person name="Hubbard S.S."/>
            <person name="Banfield J.F."/>
        </authorList>
    </citation>
    <scope>NUCLEOTIDE SEQUENCE [LARGE SCALE GENOMIC DNA]</scope>
</reference>
<dbReference type="AlphaFoldDB" id="A0A1F5PM53"/>
<protein>
    <recommendedName>
        <fullName evidence="1">NIPSNAP domain-containing protein</fullName>
    </recommendedName>
</protein>
<dbReference type="EMBL" id="MFEY01000004">
    <property type="protein sequence ID" value="OGE90760.1"/>
    <property type="molecule type" value="Genomic_DNA"/>
</dbReference>
<comment type="caution">
    <text evidence="2">The sequence shown here is derived from an EMBL/GenBank/DDBJ whole genome shotgun (WGS) entry which is preliminary data.</text>
</comment>
<evidence type="ECO:0000313" key="2">
    <source>
        <dbReference type="EMBL" id="OGE90760.1"/>
    </source>
</evidence>
<evidence type="ECO:0000313" key="3">
    <source>
        <dbReference type="Proteomes" id="UP000177682"/>
    </source>
</evidence>